<evidence type="ECO:0000313" key="1">
    <source>
        <dbReference type="EMBL" id="MCJ8742875.1"/>
    </source>
</evidence>
<reference evidence="1" key="1">
    <citation type="submission" date="2020-02" db="EMBL/GenBank/DDBJ databases">
        <title>Genome sequencing of the panga catfish, Pangasius djambal.</title>
        <authorList>
            <person name="Wen M."/>
            <person name="Zahm M."/>
            <person name="Roques C."/>
            <person name="Cabau C."/>
            <person name="Klopp C."/>
            <person name="Donnadieu C."/>
            <person name="Jouanno E."/>
            <person name="Avarre J.-C."/>
            <person name="Campet M."/>
            <person name="Ha T."/>
            <person name="Dugue R."/>
            <person name="Lampietro C."/>
            <person name="Louis A."/>
            <person name="Herpin A."/>
            <person name="Echchiki A."/>
            <person name="Berthelot C."/>
            <person name="Parey E."/>
            <person name="Roest-Crollius H."/>
            <person name="Braasch I."/>
            <person name="Postlethwait J.H."/>
            <person name="Bobe J."/>
            <person name="Montfort J."/>
            <person name="Bouchez O."/>
            <person name="Begum T."/>
            <person name="Schartl M."/>
            <person name="Gustiano R."/>
            <person name="Guiguen Y."/>
        </authorList>
    </citation>
    <scope>NUCLEOTIDE SEQUENCE</scope>
    <source>
        <strain evidence="1">Pdj_M5554</strain>
    </source>
</reference>
<name>A0ACC5Z4S2_9TELE</name>
<accession>A0ACC5Z4S2</accession>
<proteinExistence type="predicted"/>
<comment type="caution">
    <text evidence="1">The sequence shown here is derived from an EMBL/GenBank/DDBJ whole genome shotgun (WGS) entry which is preliminary data.</text>
</comment>
<dbReference type="EMBL" id="CM040991">
    <property type="protein sequence ID" value="MCJ8742875.1"/>
    <property type="molecule type" value="Genomic_DNA"/>
</dbReference>
<dbReference type="Proteomes" id="UP000830395">
    <property type="component" value="Chromosome 17"/>
</dbReference>
<protein>
    <submittedName>
        <fullName evidence="1">Uncharacterized protein</fullName>
    </submittedName>
</protein>
<organism evidence="1 2">
    <name type="scientific">Pangasius djambal</name>
    <dbReference type="NCBI Taxonomy" id="1691987"/>
    <lineage>
        <taxon>Eukaryota</taxon>
        <taxon>Metazoa</taxon>
        <taxon>Chordata</taxon>
        <taxon>Craniata</taxon>
        <taxon>Vertebrata</taxon>
        <taxon>Euteleostomi</taxon>
        <taxon>Actinopterygii</taxon>
        <taxon>Neopterygii</taxon>
        <taxon>Teleostei</taxon>
        <taxon>Ostariophysi</taxon>
        <taxon>Siluriformes</taxon>
        <taxon>Pangasiidae</taxon>
        <taxon>Pangasius</taxon>
    </lineage>
</organism>
<keyword evidence="2" id="KW-1185">Reference proteome</keyword>
<gene>
    <name evidence="1" type="ORF">PDJAM_G00087280</name>
</gene>
<evidence type="ECO:0000313" key="2">
    <source>
        <dbReference type="Proteomes" id="UP000830395"/>
    </source>
</evidence>
<sequence length="85" mass="9836">MAKLSRVLENDSHPLHKTLVALGSSFSDRRLHPKCVKERYRRSFLPAAVSVGIPAPLWLWMTRRSGLIPHTAARRMQHWMFICDV</sequence>